<dbReference type="InterPro" id="IPR027417">
    <property type="entry name" value="P-loop_NTPase"/>
</dbReference>
<dbReference type="InterPro" id="IPR036875">
    <property type="entry name" value="Znf_CCHC_sf"/>
</dbReference>
<protein>
    <recommendedName>
        <fullName evidence="9">CCHC-type domain-containing protein</fullName>
    </recommendedName>
</protein>
<gene>
    <name evidence="10" type="ORF">niasHT_020133</name>
</gene>
<dbReference type="SMART" id="SM00487">
    <property type="entry name" value="DEXDc"/>
    <property type="match status" value="1"/>
</dbReference>
<dbReference type="Pfam" id="PF13087">
    <property type="entry name" value="AAA_12"/>
    <property type="match status" value="1"/>
</dbReference>
<dbReference type="InterPro" id="IPR001878">
    <property type="entry name" value="Znf_CCHC"/>
</dbReference>
<evidence type="ECO:0000313" key="11">
    <source>
        <dbReference type="Proteomes" id="UP001620626"/>
    </source>
</evidence>
<dbReference type="AlphaFoldDB" id="A0ABD2KHW6"/>
<dbReference type="GO" id="GO:0005524">
    <property type="term" value="F:ATP binding"/>
    <property type="evidence" value="ECO:0007669"/>
    <property type="project" value="UniProtKB-KW"/>
</dbReference>
<dbReference type="EMBL" id="JBICBT010000755">
    <property type="protein sequence ID" value="KAL3102517.1"/>
    <property type="molecule type" value="Genomic_DNA"/>
</dbReference>
<feature type="region of interest" description="Disordered" evidence="8">
    <location>
        <begin position="1074"/>
        <end position="1094"/>
    </location>
</feature>
<feature type="region of interest" description="Disordered" evidence="8">
    <location>
        <begin position="76"/>
        <end position="99"/>
    </location>
</feature>
<comment type="catalytic activity">
    <reaction evidence="6">
        <text>ATP + H2O = ADP + phosphate + H(+)</text>
        <dbReference type="Rhea" id="RHEA:13065"/>
        <dbReference type="ChEBI" id="CHEBI:15377"/>
        <dbReference type="ChEBI" id="CHEBI:15378"/>
        <dbReference type="ChEBI" id="CHEBI:30616"/>
        <dbReference type="ChEBI" id="CHEBI:43474"/>
        <dbReference type="ChEBI" id="CHEBI:456216"/>
        <dbReference type="EC" id="3.6.4.12"/>
    </reaction>
    <physiologicalReaction direction="left-to-right" evidence="6">
        <dbReference type="Rhea" id="RHEA:13066"/>
    </physiologicalReaction>
</comment>
<evidence type="ECO:0000256" key="7">
    <source>
        <dbReference type="PROSITE-ProRule" id="PRU00047"/>
    </source>
</evidence>
<evidence type="ECO:0000256" key="4">
    <source>
        <dbReference type="ARBA" id="ARBA00022806"/>
    </source>
</evidence>
<proteinExistence type="inferred from homology"/>
<keyword evidence="11" id="KW-1185">Reference proteome</keyword>
<name>A0ABD2KHW6_9BILA</name>
<evidence type="ECO:0000256" key="6">
    <source>
        <dbReference type="ARBA" id="ARBA00048432"/>
    </source>
</evidence>
<dbReference type="Pfam" id="PF00270">
    <property type="entry name" value="DEAD"/>
    <property type="match status" value="1"/>
</dbReference>
<keyword evidence="2" id="KW-0547">Nucleotide-binding</keyword>
<dbReference type="PROSITE" id="PS50158">
    <property type="entry name" value="ZF_CCHC"/>
    <property type="match status" value="1"/>
</dbReference>
<dbReference type="SUPFAM" id="SSF57756">
    <property type="entry name" value="Retrovirus zinc finger-like domains"/>
    <property type="match status" value="1"/>
</dbReference>
<dbReference type="InterPro" id="IPR047187">
    <property type="entry name" value="SF1_C_Upf1"/>
</dbReference>
<dbReference type="InterPro" id="IPR041677">
    <property type="entry name" value="DNA2/NAM7_AAA_11"/>
</dbReference>
<keyword evidence="7" id="KW-0862">Zinc</keyword>
<dbReference type="GO" id="GO:0003678">
    <property type="term" value="F:DNA helicase activity"/>
    <property type="evidence" value="ECO:0007669"/>
    <property type="project" value="UniProtKB-EC"/>
</dbReference>
<keyword evidence="5" id="KW-0067">ATP-binding</keyword>
<dbReference type="InterPro" id="IPR014001">
    <property type="entry name" value="Helicase_ATP-bd"/>
</dbReference>
<organism evidence="10 11">
    <name type="scientific">Heterodera trifolii</name>
    <dbReference type="NCBI Taxonomy" id="157864"/>
    <lineage>
        <taxon>Eukaryota</taxon>
        <taxon>Metazoa</taxon>
        <taxon>Ecdysozoa</taxon>
        <taxon>Nematoda</taxon>
        <taxon>Chromadorea</taxon>
        <taxon>Rhabditida</taxon>
        <taxon>Tylenchina</taxon>
        <taxon>Tylenchomorpha</taxon>
        <taxon>Tylenchoidea</taxon>
        <taxon>Heteroderidae</taxon>
        <taxon>Heteroderinae</taxon>
        <taxon>Heterodera</taxon>
    </lineage>
</organism>
<evidence type="ECO:0000256" key="5">
    <source>
        <dbReference type="ARBA" id="ARBA00022840"/>
    </source>
</evidence>
<evidence type="ECO:0000256" key="3">
    <source>
        <dbReference type="ARBA" id="ARBA00022801"/>
    </source>
</evidence>
<comment type="caution">
    <text evidence="10">The sequence shown here is derived from an EMBL/GenBank/DDBJ whole genome shotgun (WGS) entry which is preliminary data.</text>
</comment>
<dbReference type="InterPro" id="IPR041679">
    <property type="entry name" value="DNA2/NAM7-like_C"/>
</dbReference>
<evidence type="ECO:0000259" key="9">
    <source>
        <dbReference type="PROSITE" id="PS50158"/>
    </source>
</evidence>
<dbReference type="GO" id="GO:0019899">
    <property type="term" value="F:enzyme binding"/>
    <property type="evidence" value="ECO:0007669"/>
    <property type="project" value="UniProtKB-ARBA"/>
</dbReference>
<dbReference type="PANTHER" id="PTHR43788:SF8">
    <property type="entry name" value="DNA-BINDING PROTEIN SMUBP-2"/>
    <property type="match status" value="1"/>
</dbReference>
<dbReference type="CDD" id="cd18808">
    <property type="entry name" value="SF1_C_Upf1"/>
    <property type="match status" value="1"/>
</dbReference>
<evidence type="ECO:0000256" key="2">
    <source>
        <dbReference type="ARBA" id="ARBA00022741"/>
    </source>
</evidence>
<dbReference type="SMART" id="SM00343">
    <property type="entry name" value="ZnF_C2HC"/>
    <property type="match status" value="1"/>
</dbReference>
<dbReference type="GO" id="GO:0008270">
    <property type="term" value="F:zinc ion binding"/>
    <property type="evidence" value="ECO:0007669"/>
    <property type="project" value="UniProtKB-KW"/>
</dbReference>
<reference evidence="10 11" key="1">
    <citation type="submission" date="2024-10" db="EMBL/GenBank/DDBJ databases">
        <authorList>
            <person name="Kim D."/>
        </authorList>
    </citation>
    <scope>NUCLEOTIDE SEQUENCE [LARGE SCALE GENOMIC DNA]</scope>
    <source>
        <strain evidence="10">BH-2024</strain>
    </source>
</reference>
<accession>A0ABD2KHW6</accession>
<keyword evidence="7" id="KW-0479">Metal-binding</keyword>
<comment type="similarity">
    <text evidence="1">Belongs to the DNA2/NAM7 helicase family.</text>
</comment>
<sequence>MEHSSSTSSATKELASLAMISGMDPDQLLELEGVESGSEPFVAENLKESEKPVEAVQESLSQEWMNEGDDGWGEEMEVNESDGESHCSDGGDLKRKRRKGVEEGPKIRVYVVVQVQRAHVIIAPVGKANESWPQFVMLRDDLPSAAAGDRRLQFGDVMELVEFEWRDGFAKLRNLSDDGNEKFWINNGQITAQATAVTVNIINLKIPSPSVGVILEVNYGVGSHVKSITVISPLLRLRQRIYPHQFLGEFNELSAVLGAVVLLDTVKLTRPAQWRIGLGYILPRSSTFFIGDERFAHQPVVAVGICLSPIQHQFPFRSDHGIELIKQGEEVMAAGVAACADRQEGELARFTVFVTPSAIEPKRESAILDVKCHWEWKEELVDMCKIWKQDQPIHMHLAGKIGAKPCGHGYVMSVKREELQFSYALSAQIFVLFQEAKNYNAWDDWNLIMGGKVQIKLKPLQSMNIFKDRINFFTDHQPTMMASETSPRGRILSIMLARSDQTNEPGISWDELAKRPELSRLVAGQKDTARLMLDNVPRICKMQAPPGTGKTDVATRIMLSILKENDEARALFIAPMNVAVVRAVQQMAENMEEVRWRERMLALFAGTGKAKYREEIAHIGSHLLASAVSAPQLLDTLDEEKKKVVARYVKACQDTPKMANEGKVVEILMAKEKRRLVFCTLSLAEQLGGLFSDFDYVFLDEAGQASTVQVLSMLSKFPGMKKLLITGDEHQLGVNLREVPEAVRDKCGLDTVLENLRVAEAVDKTVLSVNFRSHPVITECVEAAAYAPHGMQLIPGRSADQMNMLSGLTGIRLPSPGIPLILINQDSPMQPDPTSFSQSNAGQTMTVMALLEQLKSRFPGTIRVVCLYAGQAAEIGLMVAERINEDGEEGWGEIMITTSDGTQGHESDLVLVVTTSAGGGVHSDAFWNHPRRVNVALNRPRHGLIVIGDLIHLWRAEGVWKRFFEKAIKSTTVVGANYANLMFHRHAHHLNGKLVGADGLPVKALEFYDAIFKNPFPSNPSNSQGFRPNFGGSVVRGAGGPFRRARAQRGFARGMSGRGPLCWNCNGVGHVLSDCPTRRGGKGQNQTSRQRGGR</sequence>
<evidence type="ECO:0000256" key="8">
    <source>
        <dbReference type="SAM" id="MobiDB-lite"/>
    </source>
</evidence>
<keyword evidence="3" id="KW-0378">Hydrolase</keyword>
<dbReference type="Proteomes" id="UP001620626">
    <property type="component" value="Unassembled WGS sequence"/>
</dbReference>
<dbReference type="SUPFAM" id="SSF52540">
    <property type="entry name" value="P-loop containing nucleoside triphosphate hydrolases"/>
    <property type="match status" value="1"/>
</dbReference>
<evidence type="ECO:0000313" key="10">
    <source>
        <dbReference type="EMBL" id="KAL3102517.1"/>
    </source>
</evidence>
<feature type="compositionally biased region" description="Basic and acidic residues" evidence="8">
    <location>
        <begin position="83"/>
        <end position="93"/>
    </location>
</feature>
<dbReference type="Pfam" id="PF13086">
    <property type="entry name" value="AAA_11"/>
    <property type="match status" value="1"/>
</dbReference>
<evidence type="ECO:0000256" key="1">
    <source>
        <dbReference type="ARBA" id="ARBA00007913"/>
    </source>
</evidence>
<feature type="compositionally biased region" description="Polar residues" evidence="8">
    <location>
        <begin position="1084"/>
        <end position="1094"/>
    </location>
</feature>
<dbReference type="Gene3D" id="3.40.50.300">
    <property type="entry name" value="P-loop containing nucleotide triphosphate hydrolases"/>
    <property type="match status" value="2"/>
</dbReference>
<keyword evidence="7" id="KW-0863">Zinc-finger</keyword>
<keyword evidence="4" id="KW-0347">Helicase</keyword>
<dbReference type="GO" id="GO:0016787">
    <property type="term" value="F:hydrolase activity"/>
    <property type="evidence" value="ECO:0007669"/>
    <property type="project" value="UniProtKB-KW"/>
</dbReference>
<feature type="domain" description="CCHC-type" evidence="9">
    <location>
        <begin position="1062"/>
        <end position="1076"/>
    </location>
</feature>
<dbReference type="PANTHER" id="PTHR43788">
    <property type="entry name" value="DNA2/NAM7 HELICASE FAMILY MEMBER"/>
    <property type="match status" value="1"/>
</dbReference>
<dbReference type="InterPro" id="IPR011545">
    <property type="entry name" value="DEAD/DEAH_box_helicase_dom"/>
</dbReference>
<dbReference type="InterPro" id="IPR050534">
    <property type="entry name" value="Coronavir_polyprotein_1ab"/>
</dbReference>